<keyword evidence="1" id="KW-1133">Transmembrane helix</keyword>
<keyword evidence="1" id="KW-0472">Membrane</keyword>
<feature type="transmembrane region" description="Helical" evidence="1">
    <location>
        <begin position="157"/>
        <end position="179"/>
    </location>
</feature>
<feature type="transmembrane region" description="Helical" evidence="1">
    <location>
        <begin position="230"/>
        <end position="254"/>
    </location>
</feature>
<dbReference type="EMBL" id="VFPM01000006">
    <property type="protein sequence ID" value="TQM54563.1"/>
    <property type="molecule type" value="Genomic_DNA"/>
</dbReference>
<protein>
    <submittedName>
        <fullName evidence="2">Putative hydrophobic protein (TIGR00341 family)</fullName>
    </submittedName>
</protein>
<dbReference type="OrthoDB" id="9790659at2"/>
<reference evidence="2 3" key="1">
    <citation type="submission" date="2019-06" db="EMBL/GenBank/DDBJ databases">
        <title>Genome sequencing of plant associated microbes to promote plant fitness in Sorghum bicolor and Oryza sativa.</title>
        <authorList>
            <person name="Coleman-Derr D."/>
        </authorList>
    </citation>
    <scope>NUCLEOTIDE SEQUENCE [LARGE SCALE GENOMIC DNA]</scope>
    <source>
        <strain evidence="2 3">KV-663</strain>
    </source>
</reference>
<name>A0A543H8H4_9MICO</name>
<feature type="transmembrane region" description="Helical" evidence="1">
    <location>
        <begin position="132"/>
        <end position="150"/>
    </location>
</feature>
<organism evidence="2 3">
    <name type="scientific">Humibacillus xanthopallidus</name>
    <dbReference type="NCBI Taxonomy" id="412689"/>
    <lineage>
        <taxon>Bacteria</taxon>
        <taxon>Bacillati</taxon>
        <taxon>Actinomycetota</taxon>
        <taxon>Actinomycetes</taxon>
        <taxon>Micrococcales</taxon>
        <taxon>Intrasporangiaceae</taxon>
        <taxon>Humibacillus</taxon>
    </lineage>
</organism>
<dbReference type="PANTHER" id="PTHR20992">
    <property type="entry name" value="AT15442P-RELATED"/>
    <property type="match status" value="1"/>
</dbReference>
<evidence type="ECO:0000256" key="1">
    <source>
        <dbReference type="SAM" id="Phobius"/>
    </source>
</evidence>
<keyword evidence="1" id="KW-0812">Transmembrane</keyword>
<dbReference type="Pfam" id="PF04087">
    <property type="entry name" value="DUF389"/>
    <property type="match status" value="1"/>
</dbReference>
<feature type="transmembrane region" description="Helical" evidence="1">
    <location>
        <begin position="62"/>
        <end position="83"/>
    </location>
</feature>
<dbReference type="InterPro" id="IPR005240">
    <property type="entry name" value="DUF389"/>
</dbReference>
<sequence length="332" mass="34399">MDIGLRARVLPENQRRTLDELTSDLDLNEGDVRAKRSAFWTMLVLASCIACAGIIADSTATVIGAMIIAPLSTPIMGTALALVKREKTGGVKFVVLGALAVIAIGLLFSLIVPSTTVLLENSQIAGRTSPRLVDLMAALATGLAGAIALARRDVAAILPGVAISISLVPPLGVVGICLGEGQLGLAFGALVLFLSNFLALVFAGSLVFTSLGYTTEAGKRAGRSRRSTQVTFGVLVLLVIIPIVVNTALGYAYAQMVDRVTKASQRWIAAVPGAEVVGVDNQGFTAIIRLSAPGDLPPVTSLMTDLSAVLPANIDIVVERSVGERIEAGTTT</sequence>
<dbReference type="PANTHER" id="PTHR20992:SF9">
    <property type="entry name" value="AT15442P-RELATED"/>
    <property type="match status" value="1"/>
</dbReference>
<feature type="transmembrane region" description="Helical" evidence="1">
    <location>
        <begin position="185"/>
        <end position="209"/>
    </location>
</feature>
<evidence type="ECO:0000313" key="2">
    <source>
        <dbReference type="EMBL" id="TQM54563.1"/>
    </source>
</evidence>
<accession>A0A543H8H4</accession>
<keyword evidence="3" id="KW-1185">Reference proteome</keyword>
<dbReference type="AlphaFoldDB" id="A0A543H8H4"/>
<feature type="transmembrane region" description="Helical" evidence="1">
    <location>
        <begin position="90"/>
        <end position="112"/>
    </location>
</feature>
<feature type="transmembrane region" description="Helical" evidence="1">
    <location>
        <begin position="38"/>
        <end position="56"/>
    </location>
</feature>
<dbReference type="RefSeq" id="WP_141847552.1">
    <property type="nucleotide sequence ID" value="NZ_VFPM01000006.1"/>
</dbReference>
<proteinExistence type="predicted"/>
<evidence type="ECO:0000313" key="3">
    <source>
        <dbReference type="Proteomes" id="UP000316747"/>
    </source>
</evidence>
<gene>
    <name evidence="2" type="ORF">FBY41_4600</name>
</gene>
<comment type="caution">
    <text evidence="2">The sequence shown here is derived from an EMBL/GenBank/DDBJ whole genome shotgun (WGS) entry which is preliminary data.</text>
</comment>
<dbReference type="Proteomes" id="UP000316747">
    <property type="component" value="Unassembled WGS sequence"/>
</dbReference>